<dbReference type="GO" id="GO:0032586">
    <property type="term" value="C:protein storage vacuole membrane"/>
    <property type="evidence" value="ECO:0007669"/>
    <property type="project" value="UniProtKB-SubCell"/>
</dbReference>
<dbReference type="GO" id="GO:0015031">
    <property type="term" value="P:protein transport"/>
    <property type="evidence" value="ECO:0007669"/>
    <property type="project" value="UniProtKB-KW"/>
</dbReference>
<sequence>MSAGFPIHLVKRVLWFGEEEMKHGYRLAPETLVGCLVFLCYGVRVSSGIIHIRGRPISVTFVDATARFAVGVNRSGICGALYVADPPDACSSLGNQSDYEATDKVRFALIVRGNCSFEDKIRNAQEGGFRAAIVYDDRDRKNLISMIGNPEGISLHAVFVSKLAGETLKKLARGEEGECCIRSLIEETAWTVLVISFISLTVIVSVLATFFFTRNQRVFHQGTYHCSPSIDSRIVEDLPSFTFYSARSSDCRMGVTCAICLEDYRDGETLRVLPCQHEFHASCVDSWLTKWGTACPVCKYDMSANIGD</sequence>
<evidence type="ECO:0000256" key="16">
    <source>
        <dbReference type="SAM" id="Phobius"/>
    </source>
</evidence>
<dbReference type="Proteomes" id="UP001141806">
    <property type="component" value="Unassembled WGS sequence"/>
</dbReference>
<dbReference type="SUPFAM" id="SSF57850">
    <property type="entry name" value="RING/U-box"/>
    <property type="match status" value="1"/>
</dbReference>
<accession>A0A9Q0K5H7</accession>
<dbReference type="InterPro" id="IPR001841">
    <property type="entry name" value="Znf_RING"/>
</dbReference>
<keyword evidence="8" id="KW-0653">Protein transport</keyword>
<dbReference type="SUPFAM" id="SSF52025">
    <property type="entry name" value="PA domain"/>
    <property type="match status" value="1"/>
</dbReference>
<organism evidence="18 19">
    <name type="scientific">Protea cynaroides</name>
    <dbReference type="NCBI Taxonomy" id="273540"/>
    <lineage>
        <taxon>Eukaryota</taxon>
        <taxon>Viridiplantae</taxon>
        <taxon>Streptophyta</taxon>
        <taxon>Embryophyta</taxon>
        <taxon>Tracheophyta</taxon>
        <taxon>Spermatophyta</taxon>
        <taxon>Magnoliopsida</taxon>
        <taxon>Proteales</taxon>
        <taxon>Proteaceae</taxon>
        <taxon>Protea</taxon>
    </lineage>
</organism>
<dbReference type="Gene3D" id="3.50.30.30">
    <property type="match status" value="1"/>
</dbReference>
<dbReference type="Pfam" id="PF02225">
    <property type="entry name" value="PA"/>
    <property type="match status" value="1"/>
</dbReference>
<evidence type="ECO:0000256" key="9">
    <source>
        <dbReference type="ARBA" id="ARBA00022989"/>
    </source>
</evidence>
<keyword evidence="4" id="KW-0479">Metal-binding</keyword>
<keyword evidence="7" id="KW-0862">Zinc</keyword>
<dbReference type="AlphaFoldDB" id="A0A9Q0K5H7"/>
<keyword evidence="1" id="KW-0813">Transport</keyword>
<keyword evidence="9 16" id="KW-1133">Transmembrane helix</keyword>
<dbReference type="EMBL" id="JAMYWD010000008">
    <property type="protein sequence ID" value="KAJ4963602.1"/>
    <property type="molecule type" value="Genomic_DNA"/>
</dbReference>
<evidence type="ECO:0000256" key="3">
    <source>
        <dbReference type="ARBA" id="ARBA00022692"/>
    </source>
</evidence>
<keyword evidence="3 16" id="KW-0812">Transmembrane</keyword>
<dbReference type="PANTHER" id="PTHR47168:SF5">
    <property type="entry name" value="RING-TYPE DOMAIN-CONTAINING PROTEIN"/>
    <property type="match status" value="1"/>
</dbReference>
<evidence type="ECO:0000256" key="2">
    <source>
        <dbReference type="ARBA" id="ARBA00022554"/>
    </source>
</evidence>
<evidence type="ECO:0000313" key="18">
    <source>
        <dbReference type="EMBL" id="KAJ4963602.1"/>
    </source>
</evidence>
<dbReference type="GO" id="GO:0012505">
    <property type="term" value="C:endomembrane system"/>
    <property type="evidence" value="ECO:0007669"/>
    <property type="project" value="UniProtKB-SubCell"/>
</dbReference>
<dbReference type="PROSITE" id="PS50089">
    <property type="entry name" value="ZF_RING_2"/>
    <property type="match status" value="1"/>
</dbReference>
<dbReference type="SMART" id="SM00184">
    <property type="entry name" value="RING"/>
    <property type="match status" value="1"/>
</dbReference>
<keyword evidence="12" id="KW-0325">Glycoprotein</keyword>
<dbReference type="GO" id="GO:0008270">
    <property type="term" value="F:zinc ion binding"/>
    <property type="evidence" value="ECO:0007669"/>
    <property type="project" value="UniProtKB-KW"/>
</dbReference>
<dbReference type="InterPro" id="IPR044744">
    <property type="entry name" value="ZNRF4/RNF13/RNF167_PA"/>
</dbReference>
<evidence type="ECO:0000256" key="14">
    <source>
        <dbReference type="ARBA" id="ARBA00060484"/>
    </source>
</evidence>
<evidence type="ECO:0000256" key="5">
    <source>
        <dbReference type="ARBA" id="ARBA00022729"/>
    </source>
</evidence>
<evidence type="ECO:0000256" key="4">
    <source>
        <dbReference type="ARBA" id="ARBA00022723"/>
    </source>
</evidence>
<dbReference type="InterPro" id="IPR013083">
    <property type="entry name" value="Znf_RING/FYVE/PHD"/>
</dbReference>
<evidence type="ECO:0000256" key="13">
    <source>
        <dbReference type="ARBA" id="ARBA00046288"/>
    </source>
</evidence>
<evidence type="ECO:0000256" key="1">
    <source>
        <dbReference type="ARBA" id="ARBA00022448"/>
    </source>
</evidence>
<keyword evidence="2" id="KW-0926">Vacuole</keyword>
<comment type="subcellular location">
    <subcellularLocation>
        <location evidence="13">Endomembrane system</location>
        <topology evidence="13">Single-pass type I membrane protein</topology>
    </subcellularLocation>
    <subcellularLocation>
        <location evidence="14">Protein storage vacuole membrane</location>
    </subcellularLocation>
</comment>
<dbReference type="FunFam" id="3.50.30.30:FF:000020">
    <property type="entry name" value="Receptor homology region transmembrane domain-and RING domain-containing protein 2"/>
    <property type="match status" value="1"/>
</dbReference>
<evidence type="ECO:0000313" key="19">
    <source>
        <dbReference type="Proteomes" id="UP001141806"/>
    </source>
</evidence>
<keyword evidence="10 16" id="KW-0472">Membrane</keyword>
<evidence type="ECO:0000256" key="12">
    <source>
        <dbReference type="ARBA" id="ARBA00023180"/>
    </source>
</evidence>
<dbReference type="PANTHER" id="PTHR47168">
    <property type="entry name" value="RING ZINC FINGER DOMAIN SUPERFAMILY PROTEIN-RELATED"/>
    <property type="match status" value="1"/>
</dbReference>
<keyword evidence="11" id="KW-1015">Disulfide bond</keyword>
<feature type="transmembrane region" description="Helical" evidence="16">
    <location>
        <begin position="189"/>
        <end position="212"/>
    </location>
</feature>
<keyword evidence="19" id="KW-1185">Reference proteome</keyword>
<evidence type="ECO:0000256" key="7">
    <source>
        <dbReference type="ARBA" id="ARBA00022833"/>
    </source>
</evidence>
<proteinExistence type="predicted"/>
<dbReference type="InterPro" id="IPR046450">
    <property type="entry name" value="PA_dom_sf"/>
</dbReference>
<evidence type="ECO:0000256" key="8">
    <source>
        <dbReference type="ARBA" id="ARBA00022927"/>
    </source>
</evidence>
<dbReference type="Pfam" id="PF13639">
    <property type="entry name" value="zf-RING_2"/>
    <property type="match status" value="1"/>
</dbReference>
<protein>
    <recommendedName>
        <fullName evidence="17">RING-type domain-containing protein</fullName>
    </recommendedName>
</protein>
<name>A0A9Q0K5H7_9MAGN</name>
<evidence type="ECO:0000256" key="10">
    <source>
        <dbReference type="ARBA" id="ARBA00023136"/>
    </source>
</evidence>
<evidence type="ECO:0000256" key="15">
    <source>
        <dbReference type="PROSITE-ProRule" id="PRU00175"/>
    </source>
</evidence>
<dbReference type="InterPro" id="IPR051653">
    <property type="entry name" value="E3_ligase_sorting_rcpt"/>
</dbReference>
<keyword evidence="5" id="KW-0732">Signal</keyword>
<reference evidence="18" key="1">
    <citation type="journal article" date="2023" name="Plant J.">
        <title>The genome of the king protea, Protea cynaroides.</title>
        <authorList>
            <person name="Chang J."/>
            <person name="Duong T.A."/>
            <person name="Schoeman C."/>
            <person name="Ma X."/>
            <person name="Roodt D."/>
            <person name="Barker N."/>
            <person name="Li Z."/>
            <person name="Van de Peer Y."/>
            <person name="Mizrachi E."/>
        </authorList>
    </citation>
    <scope>NUCLEOTIDE SEQUENCE</scope>
    <source>
        <tissue evidence="18">Young leaves</tissue>
    </source>
</reference>
<evidence type="ECO:0000256" key="6">
    <source>
        <dbReference type="ARBA" id="ARBA00022771"/>
    </source>
</evidence>
<gene>
    <name evidence="18" type="ORF">NE237_023541</name>
</gene>
<dbReference type="CDD" id="cd02123">
    <property type="entry name" value="PA_C_RZF_like"/>
    <property type="match status" value="1"/>
</dbReference>
<feature type="domain" description="RING-type" evidence="17">
    <location>
        <begin position="257"/>
        <end position="299"/>
    </location>
</feature>
<dbReference type="FunFam" id="3.30.40.10:FF:000388">
    <property type="entry name" value="Putative RING zinc finger domain superfamily protein"/>
    <property type="match status" value="1"/>
</dbReference>
<dbReference type="Gene3D" id="3.30.40.10">
    <property type="entry name" value="Zinc/RING finger domain, C3HC4 (zinc finger)"/>
    <property type="match status" value="1"/>
</dbReference>
<dbReference type="InterPro" id="IPR003137">
    <property type="entry name" value="PA_domain"/>
</dbReference>
<comment type="caution">
    <text evidence="18">The sequence shown here is derived from an EMBL/GenBank/DDBJ whole genome shotgun (WGS) entry which is preliminary data.</text>
</comment>
<evidence type="ECO:0000256" key="11">
    <source>
        <dbReference type="ARBA" id="ARBA00023157"/>
    </source>
</evidence>
<evidence type="ECO:0000259" key="17">
    <source>
        <dbReference type="PROSITE" id="PS50089"/>
    </source>
</evidence>
<keyword evidence="6 15" id="KW-0863">Zinc-finger</keyword>
<dbReference type="OrthoDB" id="8062037at2759"/>